<protein>
    <submittedName>
        <fullName evidence="2">Uncharacterized protein</fullName>
    </submittedName>
</protein>
<feature type="compositionally biased region" description="Basic and acidic residues" evidence="1">
    <location>
        <begin position="33"/>
        <end position="45"/>
    </location>
</feature>
<evidence type="ECO:0000313" key="3">
    <source>
        <dbReference type="Proteomes" id="UP000006502"/>
    </source>
</evidence>
<dbReference type="Proteomes" id="UP000006502">
    <property type="component" value="Chromosome"/>
</dbReference>
<feature type="compositionally biased region" description="Basic and acidic residues" evidence="1">
    <location>
        <begin position="84"/>
        <end position="95"/>
    </location>
</feature>
<reference evidence="3" key="2">
    <citation type="submission" date="2012-07" db="EMBL/GenBank/DDBJ databases">
        <title>Complete genome sequence of 'Candidatus Mycoplasma haemolamae'.</title>
        <authorList>
            <person name="Guimaraes A.M.S."/>
            <person name="Toth B."/>
            <person name="Santos A.P."/>
            <person name="Nascimento N.C."/>
            <person name="Sojka J.E."/>
            <person name="Messick J.B."/>
        </authorList>
    </citation>
    <scope>NUCLEOTIDE SEQUENCE [LARGE SCALE GENOMIC DNA]</scope>
    <source>
        <strain evidence="3">Purdue</strain>
    </source>
</reference>
<dbReference type="AlphaFoldDB" id="I7BJB4"/>
<sequence length="245" mass="26995">MTKIQIALTGLVAGTSVSGGTHFIQNVQSSSRRFTESIQKGKEQPAQKQDVGGQQAETVSGTPKITAEVIPGNENSADESLVETAEKKEELRESSDVGPKLPGASQRVQVDDTRGPVQDILGESAISPINPGKQEKYRKGTPDLPDIICVAEDTGEKIHKWNGPISQYSPACIRKKSVSDYELARTAQFCELDVMDNLRSELSETLQHKPNKRCKYWDSWNGPKTNLRIEEVQTPVEFRESANKT</sequence>
<gene>
    <name evidence="2" type="ordered locus">MHLP_01740</name>
</gene>
<evidence type="ECO:0000256" key="1">
    <source>
        <dbReference type="SAM" id="MobiDB-lite"/>
    </source>
</evidence>
<dbReference type="HOGENOM" id="CLU_1132612_0_0_14"/>
<organism evidence="2 3">
    <name type="scientific">Mycoplasma haematolamae (strain Purdue)</name>
    <dbReference type="NCBI Taxonomy" id="1212765"/>
    <lineage>
        <taxon>Bacteria</taxon>
        <taxon>Bacillati</taxon>
        <taxon>Mycoplasmatota</taxon>
        <taxon>Mollicutes</taxon>
        <taxon>Mycoplasmataceae</taxon>
        <taxon>Mycoplasma</taxon>
    </lineage>
</organism>
<name>I7BJB4_MYCHA</name>
<dbReference type="KEGG" id="mhl:MHLP_01740"/>
<dbReference type="EMBL" id="CP003731">
    <property type="protein sequence ID" value="AFO51928.1"/>
    <property type="molecule type" value="Genomic_DNA"/>
</dbReference>
<evidence type="ECO:0000313" key="2">
    <source>
        <dbReference type="EMBL" id="AFO51928.1"/>
    </source>
</evidence>
<dbReference type="STRING" id="1212765.MHLP_01740"/>
<accession>I7BJB4</accession>
<dbReference type="PATRIC" id="fig|1212765.3.peg.388"/>
<proteinExistence type="predicted"/>
<feature type="region of interest" description="Disordered" evidence="1">
    <location>
        <begin position="33"/>
        <end position="109"/>
    </location>
</feature>
<reference evidence="2 3" key="1">
    <citation type="journal article" date="2012" name="J. Bacteriol.">
        <title>Genome Sequence of "Candidatus Mycoplasma haemolamae" Strain Purdue, a Red Blood Cell Pathogen of Alpacas (Vicugna pacos) and Llamas (Lama glama).</title>
        <authorList>
            <person name="Guimaraes A.M."/>
            <person name="Toth B."/>
            <person name="Santos A.P."/>
            <person name="do Nascimento N.C."/>
            <person name="Kritchevsky J.E."/>
            <person name="Messick J.B."/>
        </authorList>
    </citation>
    <scope>NUCLEOTIDE SEQUENCE [LARGE SCALE GENOMIC DNA]</scope>
    <source>
        <strain evidence="2 3">Purdue</strain>
    </source>
</reference>
<keyword evidence="3" id="KW-1185">Reference proteome</keyword>